<name>A0AAE0FIJ7_9CHLO</name>
<organism evidence="2 3">
    <name type="scientific">Cymbomonas tetramitiformis</name>
    <dbReference type="NCBI Taxonomy" id="36881"/>
    <lineage>
        <taxon>Eukaryota</taxon>
        <taxon>Viridiplantae</taxon>
        <taxon>Chlorophyta</taxon>
        <taxon>Pyramimonadophyceae</taxon>
        <taxon>Pyramimonadales</taxon>
        <taxon>Pyramimonadaceae</taxon>
        <taxon>Cymbomonas</taxon>
    </lineage>
</organism>
<evidence type="ECO:0000256" key="1">
    <source>
        <dbReference type="SAM" id="MobiDB-lite"/>
    </source>
</evidence>
<proteinExistence type="predicted"/>
<dbReference type="Proteomes" id="UP001190700">
    <property type="component" value="Unassembled WGS sequence"/>
</dbReference>
<gene>
    <name evidence="2" type="ORF">CYMTET_30698</name>
</gene>
<feature type="compositionally biased region" description="Low complexity" evidence="1">
    <location>
        <begin position="31"/>
        <end position="43"/>
    </location>
</feature>
<comment type="caution">
    <text evidence="2">The sequence shown here is derived from an EMBL/GenBank/DDBJ whole genome shotgun (WGS) entry which is preliminary data.</text>
</comment>
<keyword evidence="3" id="KW-1185">Reference proteome</keyword>
<reference evidence="2 3" key="1">
    <citation type="journal article" date="2015" name="Genome Biol. Evol.">
        <title>Comparative Genomics of a Bacterivorous Green Alga Reveals Evolutionary Causalities and Consequences of Phago-Mixotrophic Mode of Nutrition.</title>
        <authorList>
            <person name="Burns J.A."/>
            <person name="Paasch A."/>
            <person name="Narechania A."/>
            <person name="Kim E."/>
        </authorList>
    </citation>
    <scope>NUCLEOTIDE SEQUENCE [LARGE SCALE GENOMIC DNA]</scope>
    <source>
        <strain evidence="2 3">PLY_AMNH</strain>
    </source>
</reference>
<dbReference type="EMBL" id="LGRX02017837">
    <property type="protein sequence ID" value="KAK3260337.1"/>
    <property type="molecule type" value="Genomic_DNA"/>
</dbReference>
<dbReference type="AlphaFoldDB" id="A0AAE0FIJ7"/>
<protein>
    <submittedName>
        <fullName evidence="2">Uncharacterized protein</fullName>
    </submittedName>
</protein>
<feature type="region of interest" description="Disordered" evidence="1">
    <location>
        <begin position="26"/>
        <end position="46"/>
    </location>
</feature>
<evidence type="ECO:0000313" key="3">
    <source>
        <dbReference type="Proteomes" id="UP001190700"/>
    </source>
</evidence>
<accession>A0AAE0FIJ7</accession>
<evidence type="ECO:0000313" key="2">
    <source>
        <dbReference type="EMBL" id="KAK3260337.1"/>
    </source>
</evidence>
<sequence length="436" mass="45548">MVRQPGPGLLVLCASDKNTRFIGAHTHTDTASSESDSFAAGSSDIIPRTGNSEVDDWVLNVDNDALVGPSPIGQVKEFPSSQTNPGTRRILQTTECTGCYSGTSGPCKQDNAVCHAYSSGTTCPTGTTACNSGFTKFVGIGCLDGDCDTSFTGSHGDCAQQCVAANAFKISQTNEAGLATCCCYTTCACYTPQPAYTMYVRSEFTGSGIPECASTPTLAPTSAPTAPTSYAIVTSGASCSATRSDCDTIHYQEDCISAAQAMLLSDQTTGGSVNDANLPAGCSLTLGSSAVLKHNDLFTSSTACSARKQCVCKCSGTVASRGTWQAISTSLACETNTPTYYDLVTSGASCSAARSDCEAIFYKEECKRAAIELQLSDTDTGGAQDSHSYGMRRHVPVAAGDVRALLQMRLALFAVLRCANKLCDCDEWGKLQCDEE</sequence>